<feature type="region of interest" description="Disordered" evidence="1">
    <location>
        <begin position="1"/>
        <end position="38"/>
    </location>
</feature>
<sequence>THPGRRGWSATGGRGQGRQAGHRRCERPPGAPGRPRTFHGCCGAGGRGRGWRRVRRGRCQAPAAASRALRAARGVGGAGAAPAPSRPRAAVAVLGVQRRGLSGRGVRRGTRPCAGSDADAASLRAPGAVRAFEGRGGLAARRAPGR</sequence>
<dbReference type="Proteomes" id="UP001189429">
    <property type="component" value="Unassembled WGS sequence"/>
</dbReference>
<gene>
    <name evidence="2" type="ORF">PCOR1329_LOCUS64584</name>
</gene>
<organism evidence="2 3">
    <name type="scientific">Prorocentrum cordatum</name>
    <dbReference type="NCBI Taxonomy" id="2364126"/>
    <lineage>
        <taxon>Eukaryota</taxon>
        <taxon>Sar</taxon>
        <taxon>Alveolata</taxon>
        <taxon>Dinophyceae</taxon>
        <taxon>Prorocentrales</taxon>
        <taxon>Prorocentraceae</taxon>
        <taxon>Prorocentrum</taxon>
    </lineage>
</organism>
<comment type="caution">
    <text evidence="2">The sequence shown here is derived from an EMBL/GenBank/DDBJ whole genome shotgun (WGS) entry which is preliminary data.</text>
</comment>
<evidence type="ECO:0000313" key="2">
    <source>
        <dbReference type="EMBL" id="CAK0881872.1"/>
    </source>
</evidence>
<proteinExistence type="predicted"/>
<reference evidence="2" key="1">
    <citation type="submission" date="2023-10" db="EMBL/GenBank/DDBJ databases">
        <authorList>
            <person name="Chen Y."/>
            <person name="Shah S."/>
            <person name="Dougan E. K."/>
            <person name="Thang M."/>
            <person name="Chan C."/>
        </authorList>
    </citation>
    <scope>NUCLEOTIDE SEQUENCE [LARGE SCALE GENOMIC DNA]</scope>
</reference>
<name>A0ABN9W6U0_9DINO</name>
<keyword evidence="3" id="KW-1185">Reference proteome</keyword>
<feature type="non-terminal residue" evidence="2">
    <location>
        <position position="1"/>
    </location>
</feature>
<accession>A0ABN9W6U0</accession>
<evidence type="ECO:0000256" key="1">
    <source>
        <dbReference type="SAM" id="MobiDB-lite"/>
    </source>
</evidence>
<dbReference type="EMBL" id="CAUYUJ010018241">
    <property type="protein sequence ID" value="CAK0881872.1"/>
    <property type="molecule type" value="Genomic_DNA"/>
</dbReference>
<protein>
    <submittedName>
        <fullName evidence="2">Uncharacterized protein</fullName>
    </submittedName>
</protein>
<evidence type="ECO:0000313" key="3">
    <source>
        <dbReference type="Proteomes" id="UP001189429"/>
    </source>
</evidence>
<feature type="non-terminal residue" evidence="2">
    <location>
        <position position="146"/>
    </location>
</feature>